<dbReference type="Proteomes" id="UP000294489">
    <property type="component" value="Unassembled WGS sequence"/>
</dbReference>
<name>A0A4R8FFS6_9GAMM</name>
<comment type="caution">
    <text evidence="8">The sequence shown here is derived from an EMBL/GenBank/DDBJ whole genome shotgun (WGS) entry which is preliminary data.</text>
</comment>
<dbReference type="GO" id="GO:0016020">
    <property type="term" value="C:membrane"/>
    <property type="evidence" value="ECO:0007669"/>
    <property type="project" value="UniProtKB-SubCell"/>
</dbReference>
<dbReference type="AlphaFoldDB" id="A0A4R8FFS6"/>
<organism evidence="8 9">
    <name type="scientific">Modicisalibacter xianhensis</name>
    <dbReference type="NCBI Taxonomy" id="442341"/>
    <lineage>
        <taxon>Bacteria</taxon>
        <taxon>Pseudomonadati</taxon>
        <taxon>Pseudomonadota</taxon>
        <taxon>Gammaproteobacteria</taxon>
        <taxon>Oceanospirillales</taxon>
        <taxon>Halomonadaceae</taxon>
        <taxon>Modicisalibacter</taxon>
    </lineage>
</organism>
<dbReference type="PANTHER" id="PTHR36838:SF1">
    <property type="entry name" value="SLR1864 PROTEIN"/>
    <property type="match status" value="1"/>
</dbReference>
<accession>A0A4R8FFS6</accession>
<evidence type="ECO:0000313" key="8">
    <source>
        <dbReference type="EMBL" id="TDX24824.1"/>
    </source>
</evidence>
<keyword evidence="3" id="KW-1003">Cell membrane</keyword>
<evidence type="ECO:0000256" key="7">
    <source>
        <dbReference type="SAM" id="Phobius"/>
    </source>
</evidence>
<reference evidence="8 9" key="1">
    <citation type="submission" date="2019-03" db="EMBL/GenBank/DDBJ databases">
        <title>Freshwater and sediment microbial communities from various areas in North America, analyzing microbe dynamics in response to fracking.</title>
        <authorList>
            <person name="Lamendella R."/>
        </authorList>
    </citation>
    <scope>NUCLEOTIDE SEQUENCE [LARGE SCALE GENOMIC DNA]</scope>
    <source>
        <strain evidence="8 9">6_TX</strain>
    </source>
</reference>
<feature type="transmembrane region" description="Helical" evidence="7">
    <location>
        <begin position="292"/>
        <end position="315"/>
    </location>
</feature>
<dbReference type="InterPro" id="IPR004776">
    <property type="entry name" value="Mem_transp_PIN-like"/>
</dbReference>
<evidence type="ECO:0000256" key="1">
    <source>
        <dbReference type="ARBA" id="ARBA00004141"/>
    </source>
</evidence>
<keyword evidence="5 7" id="KW-1133">Transmembrane helix</keyword>
<evidence type="ECO:0008006" key="10">
    <source>
        <dbReference type="Google" id="ProtNLM"/>
    </source>
</evidence>
<feature type="transmembrane region" description="Helical" evidence="7">
    <location>
        <begin position="59"/>
        <end position="76"/>
    </location>
</feature>
<evidence type="ECO:0000256" key="5">
    <source>
        <dbReference type="ARBA" id="ARBA00022989"/>
    </source>
</evidence>
<feature type="transmembrane region" description="Helical" evidence="7">
    <location>
        <begin position="177"/>
        <end position="197"/>
    </location>
</feature>
<protein>
    <recommendedName>
        <fullName evidence="10">Permease</fullName>
    </recommendedName>
</protein>
<evidence type="ECO:0000256" key="3">
    <source>
        <dbReference type="ARBA" id="ARBA00022475"/>
    </source>
</evidence>
<dbReference type="Pfam" id="PF03547">
    <property type="entry name" value="Mem_trans"/>
    <property type="match status" value="2"/>
</dbReference>
<evidence type="ECO:0000256" key="4">
    <source>
        <dbReference type="ARBA" id="ARBA00022692"/>
    </source>
</evidence>
<feature type="transmembrane region" description="Helical" evidence="7">
    <location>
        <begin position="259"/>
        <end position="280"/>
    </location>
</feature>
<feature type="transmembrane region" description="Helical" evidence="7">
    <location>
        <begin position="88"/>
        <end position="110"/>
    </location>
</feature>
<keyword evidence="6 7" id="KW-0472">Membrane</keyword>
<feature type="transmembrane region" description="Helical" evidence="7">
    <location>
        <begin position="26"/>
        <end position="47"/>
    </location>
</feature>
<gene>
    <name evidence="8" type="ORF">DFO67_12073</name>
</gene>
<feature type="transmembrane region" description="Helical" evidence="7">
    <location>
        <begin position="233"/>
        <end position="253"/>
    </location>
</feature>
<sequence>MVTRAVGPRKRHHVRLLALLGRNIPMIAKILATLLPVFLITGCGTLYGRYRTPDIRGLNTLNMELFVPLLVFAVLADRQAPLQDYASLALAAVIIVLGSGLLLWPLAHALRLNLKTFLPPMMFNNTGNMGIPLLVLAFGEEALPAAVVLFIIEMLLHFSVGLYMLDPRTPVWRILRMPIVFASLAGLIFNLGGIPLPSWLLEAMNMLGGVSIPLMLFALGVRMLDVDFSDWKIGVLGAVACPLSGLILAWPLIHWLDLQGLQAASLWVFAALPPAVLNYLLAEQYRQQPQQVASLVLIGNLGSLLVMPAVLGFVFSMGSG</sequence>
<dbReference type="PANTHER" id="PTHR36838">
    <property type="entry name" value="AUXIN EFFLUX CARRIER FAMILY PROTEIN"/>
    <property type="match status" value="1"/>
</dbReference>
<proteinExistence type="predicted"/>
<evidence type="ECO:0000256" key="6">
    <source>
        <dbReference type="ARBA" id="ARBA00023136"/>
    </source>
</evidence>
<dbReference type="GO" id="GO:0055085">
    <property type="term" value="P:transmembrane transport"/>
    <property type="evidence" value="ECO:0007669"/>
    <property type="project" value="InterPro"/>
</dbReference>
<feature type="transmembrane region" description="Helical" evidence="7">
    <location>
        <begin position="203"/>
        <end position="221"/>
    </location>
</feature>
<keyword evidence="4 7" id="KW-0812">Transmembrane</keyword>
<evidence type="ECO:0000256" key="2">
    <source>
        <dbReference type="ARBA" id="ARBA00022448"/>
    </source>
</evidence>
<dbReference type="EMBL" id="SOEC01000020">
    <property type="protein sequence ID" value="TDX24824.1"/>
    <property type="molecule type" value="Genomic_DNA"/>
</dbReference>
<evidence type="ECO:0000313" key="9">
    <source>
        <dbReference type="Proteomes" id="UP000294489"/>
    </source>
</evidence>
<comment type="subcellular location">
    <subcellularLocation>
        <location evidence="1">Membrane</location>
        <topology evidence="1">Multi-pass membrane protein</topology>
    </subcellularLocation>
</comment>
<keyword evidence="2" id="KW-0813">Transport</keyword>